<accession>A0AAF3EX12</accession>
<dbReference type="InterPro" id="IPR053295">
    <property type="entry name" value="Innate_immunity_reg"/>
</dbReference>
<dbReference type="PANTHER" id="PTHR47324">
    <property type="entry name" value="PROTEIN IRG-7-RELATED"/>
    <property type="match status" value="1"/>
</dbReference>
<dbReference type="SUPFAM" id="SSF56436">
    <property type="entry name" value="C-type lectin-like"/>
    <property type="match status" value="1"/>
</dbReference>
<proteinExistence type="predicted"/>
<evidence type="ECO:0000313" key="2">
    <source>
        <dbReference type="WBParaSite" id="MBELARI_LOCUS1870"/>
    </source>
</evidence>
<keyword evidence="1" id="KW-1185">Reference proteome</keyword>
<dbReference type="AlphaFoldDB" id="A0AAF3EX12"/>
<dbReference type="WBParaSite" id="MBELARI_LOCUS1870">
    <property type="protein sequence ID" value="MBELARI_LOCUS1870"/>
    <property type="gene ID" value="MBELARI_LOCUS1870"/>
</dbReference>
<reference evidence="2" key="1">
    <citation type="submission" date="2024-02" db="UniProtKB">
        <authorList>
            <consortium name="WormBaseParasite"/>
        </authorList>
    </citation>
    <scope>IDENTIFICATION</scope>
</reference>
<protein>
    <submittedName>
        <fullName evidence="2">Uncharacterized protein</fullName>
    </submittedName>
</protein>
<evidence type="ECO:0000313" key="1">
    <source>
        <dbReference type="Proteomes" id="UP000887575"/>
    </source>
</evidence>
<name>A0AAF3EX12_9BILA</name>
<sequence length="122" mass="13815">MKFMQGLVAQHSSEDCTWGINVPFPVDAFAQSLLIAVNGYKPDVKLVDKYIRPRNMPILINDSDAGLSINVLRPDCDYGWEPAGDYCFKWTLIFRDYYNAAAYCHSVGAMLADDLTQDKHDF</sequence>
<dbReference type="InterPro" id="IPR016187">
    <property type="entry name" value="CTDL_fold"/>
</dbReference>
<organism evidence="1 2">
    <name type="scientific">Mesorhabditis belari</name>
    <dbReference type="NCBI Taxonomy" id="2138241"/>
    <lineage>
        <taxon>Eukaryota</taxon>
        <taxon>Metazoa</taxon>
        <taxon>Ecdysozoa</taxon>
        <taxon>Nematoda</taxon>
        <taxon>Chromadorea</taxon>
        <taxon>Rhabditida</taxon>
        <taxon>Rhabditina</taxon>
        <taxon>Rhabditomorpha</taxon>
        <taxon>Rhabditoidea</taxon>
        <taxon>Rhabditidae</taxon>
        <taxon>Mesorhabditinae</taxon>
        <taxon>Mesorhabditis</taxon>
    </lineage>
</organism>
<dbReference type="Proteomes" id="UP000887575">
    <property type="component" value="Unassembled WGS sequence"/>
</dbReference>